<dbReference type="SUPFAM" id="SSF52540">
    <property type="entry name" value="P-loop containing nucleoside triphosphate hydrolases"/>
    <property type="match status" value="1"/>
</dbReference>
<dbReference type="Proteomes" id="UP001257948">
    <property type="component" value="Unassembled WGS sequence"/>
</dbReference>
<dbReference type="InterPro" id="IPR027417">
    <property type="entry name" value="P-loop_NTPase"/>
</dbReference>
<dbReference type="PANTHER" id="PTHR47691">
    <property type="entry name" value="REGULATOR-RELATED"/>
    <property type="match status" value="1"/>
</dbReference>
<dbReference type="PANTHER" id="PTHR47691:SF3">
    <property type="entry name" value="HTH-TYPE TRANSCRIPTIONAL REGULATOR RV0890C-RELATED"/>
    <property type="match status" value="1"/>
</dbReference>
<protein>
    <submittedName>
        <fullName evidence="2">Uncharacterized protein</fullName>
    </submittedName>
</protein>
<evidence type="ECO:0000313" key="3">
    <source>
        <dbReference type="Proteomes" id="UP001257948"/>
    </source>
</evidence>
<dbReference type="EMBL" id="JAVTLL010000014">
    <property type="protein sequence ID" value="MDT7843230.1"/>
    <property type="molecule type" value="Genomic_DNA"/>
</dbReference>
<dbReference type="PRINTS" id="PR00364">
    <property type="entry name" value="DISEASERSIST"/>
</dbReference>
<evidence type="ECO:0000256" key="1">
    <source>
        <dbReference type="SAM" id="MobiDB-lite"/>
    </source>
</evidence>
<dbReference type="Gene3D" id="3.40.50.300">
    <property type="entry name" value="P-loop containing nucleotide triphosphate hydrolases"/>
    <property type="match status" value="1"/>
</dbReference>
<organism evidence="2 3">
    <name type="scientific">Streptomyces justiciae</name>
    <dbReference type="NCBI Taxonomy" id="2780140"/>
    <lineage>
        <taxon>Bacteria</taxon>
        <taxon>Bacillati</taxon>
        <taxon>Actinomycetota</taxon>
        <taxon>Actinomycetes</taxon>
        <taxon>Kitasatosporales</taxon>
        <taxon>Streptomycetaceae</taxon>
        <taxon>Streptomyces</taxon>
    </lineage>
</organism>
<keyword evidence="3" id="KW-1185">Reference proteome</keyword>
<sequence length="643" mass="69502">MRTSVGGPGGLIRPGDSESGTLVGRDTDLAALRAAMAGHRLVSVTGLAGVGKSRLCRAAMDTGPWQRVVRVRWTGRGPAVPGGLGRRVVEELTGRPAASRTDLFAAVADLPALPTLLVLDDVDPVRLECAGLVQRLLMALPTLRVLVTCRRSLGVGEERVFRLAPLDCRPPQDAGRPSAAVELFLDRARRAVADFRPTESDLRAIEEVCSVLEGVPLAIELAAQQLGTHAPADLPGLVTHNQCRLSANGRSVPRHRSLREAMAAEYLLCEEDVRAVWRRAGVLQGPFTEETAVFVCAGGGVAAEQVPFCVARLVSSGVLERLDGPGGVSMPRYRMRRAARDFGFEQLTGTKECRVAAERRMLHCRRTAAVAENLWSTGCQRQAVELVRERHADIQAAISHAVARQEHVEWAVETMVGLWFWWMVYGHVEEGRRVLLGLLSLPAPADSPVRREGWWLAAWMCADRDPRRAGELLARAWRAAVLAGDDATIGRVAYVHGVLACHHHDVHSAAAHFKQAADTIPALAPGGPSPAVSLAALAVAQLRSAPDDARHSARRALTHPSVRTDAWATMLARHAQALLDHHDGRPRRAARRARRALEALDPTLPDPRGTAALRQLLSEAGEGAALPRQGSLPPPRGEAFRPR</sequence>
<evidence type="ECO:0000313" key="2">
    <source>
        <dbReference type="EMBL" id="MDT7843230.1"/>
    </source>
</evidence>
<gene>
    <name evidence="2" type="ORF">RQC66_21125</name>
</gene>
<name>A0ABU3LVG9_9ACTN</name>
<accession>A0ABU3LVG9</accession>
<proteinExistence type="predicted"/>
<dbReference type="RefSeq" id="WP_314202800.1">
    <property type="nucleotide sequence ID" value="NZ_JAVTLL010000014.1"/>
</dbReference>
<comment type="caution">
    <text evidence="2">The sequence shown here is derived from an EMBL/GenBank/DDBJ whole genome shotgun (WGS) entry which is preliminary data.</text>
</comment>
<feature type="region of interest" description="Disordered" evidence="1">
    <location>
        <begin position="617"/>
        <end position="643"/>
    </location>
</feature>
<reference evidence="3" key="1">
    <citation type="submission" date="2023-07" db="EMBL/GenBank/DDBJ databases">
        <title>Draft genome sequence of the endophytic actinobacterium Streptomyces justiciae WPN32, a potential antibiotic producer.</title>
        <authorList>
            <person name="Yasawong M."/>
            <person name="Pana W."/>
            <person name="Ganta P."/>
            <person name="Santapan N."/>
            <person name="Songngamsuk T."/>
            <person name="Phatcharaharikarn M."/>
            <person name="Kerdtoob S."/>
            <person name="Nantapong N."/>
        </authorList>
    </citation>
    <scope>NUCLEOTIDE SEQUENCE [LARGE SCALE GENOMIC DNA]</scope>
    <source>
        <strain evidence="3">WPN32</strain>
    </source>
</reference>